<organism evidence="16 17">
    <name type="scientific">Staurois parvus</name>
    <dbReference type="NCBI Taxonomy" id="386267"/>
    <lineage>
        <taxon>Eukaryota</taxon>
        <taxon>Metazoa</taxon>
        <taxon>Chordata</taxon>
        <taxon>Craniata</taxon>
        <taxon>Vertebrata</taxon>
        <taxon>Euteleostomi</taxon>
        <taxon>Amphibia</taxon>
        <taxon>Batrachia</taxon>
        <taxon>Anura</taxon>
        <taxon>Neobatrachia</taxon>
        <taxon>Ranoidea</taxon>
        <taxon>Ranidae</taxon>
        <taxon>Staurois</taxon>
    </lineage>
</organism>
<keyword evidence="7 13" id="KW-0297">G-protein coupled receptor</keyword>
<comment type="subcellular location">
    <subcellularLocation>
        <location evidence="1 14">Cell membrane</location>
        <topology evidence="1 14">Multi-pass membrane protein</topology>
    </subcellularLocation>
</comment>
<dbReference type="SUPFAM" id="SSF81321">
    <property type="entry name" value="Family A G protein-coupled receptor-like"/>
    <property type="match status" value="1"/>
</dbReference>
<feature type="domain" description="G-protein coupled receptors family 1 profile" evidence="15">
    <location>
        <begin position="42"/>
        <end position="270"/>
    </location>
</feature>
<dbReference type="InterPro" id="IPR017452">
    <property type="entry name" value="GPCR_Rhodpsn_7TM"/>
</dbReference>
<dbReference type="InterPro" id="IPR000725">
    <property type="entry name" value="Olfact_rcpt"/>
</dbReference>
<reference evidence="16" key="1">
    <citation type="submission" date="2023-05" db="EMBL/GenBank/DDBJ databases">
        <authorList>
            <person name="Stuckert A."/>
        </authorList>
    </citation>
    <scope>NUCLEOTIDE SEQUENCE</scope>
</reference>
<dbReference type="EMBL" id="CATNWA010018794">
    <property type="protein sequence ID" value="CAI9609551.1"/>
    <property type="molecule type" value="Genomic_DNA"/>
</dbReference>
<keyword evidence="6 14" id="KW-1133">Transmembrane helix</keyword>
<proteinExistence type="inferred from homology"/>
<evidence type="ECO:0000256" key="12">
    <source>
        <dbReference type="ARBA" id="ARBA00023224"/>
    </source>
</evidence>
<dbReference type="PRINTS" id="PR00237">
    <property type="entry name" value="GPCRRHODOPSN"/>
</dbReference>
<evidence type="ECO:0000256" key="13">
    <source>
        <dbReference type="RuleBase" id="RU000688"/>
    </source>
</evidence>
<dbReference type="PROSITE" id="PS50262">
    <property type="entry name" value="G_PROTEIN_RECEP_F1_2"/>
    <property type="match status" value="1"/>
</dbReference>
<comment type="caution">
    <text evidence="16">The sequence shown here is derived from an EMBL/GenBank/DDBJ whole genome shotgun (WGS) entry which is preliminary data.</text>
</comment>
<feature type="transmembrane region" description="Helical" evidence="14">
    <location>
        <begin position="141"/>
        <end position="160"/>
    </location>
</feature>
<sequence length="270" mass="30320">MTNDNHTFVTEFILLGFEDLHHVQILFIFLLLLLIYVVTVTGNLLIVALVAMTYQLWSPMYIFLSHLSMCDILIITNVAPKTLQVLVTEKCSLSFLSCLTQLYFFGAFTTTECCLLSVMSYDRYLAICDPLHYSSTMKHGLPQFLVMACWLLGFLASMIIESFVVALDFCGPNIIDHFFCDVTCLLELSCSDTKTTDICVTIIAFIIGISQVAFVIVTYICIFTSILQISSITGRQKIFSTCSSHLALVSTYYGTLIAIYVAHQEDTFKP</sequence>
<dbReference type="InterPro" id="IPR000276">
    <property type="entry name" value="GPCR_Rhodpsn"/>
</dbReference>
<dbReference type="PRINTS" id="PR00245">
    <property type="entry name" value="OLFACTORYR"/>
</dbReference>
<evidence type="ECO:0000259" key="15">
    <source>
        <dbReference type="PROSITE" id="PS50262"/>
    </source>
</evidence>
<keyword evidence="9" id="KW-1015">Disulfide bond</keyword>
<dbReference type="Gene3D" id="1.20.1070.10">
    <property type="entry name" value="Rhodopsin 7-helix transmembrane proteins"/>
    <property type="match status" value="1"/>
</dbReference>
<evidence type="ECO:0000256" key="3">
    <source>
        <dbReference type="ARBA" id="ARBA00022606"/>
    </source>
</evidence>
<accession>A0ABN9GJB4</accession>
<keyword evidence="17" id="KW-1185">Reference proteome</keyword>
<feature type="transmembrane region" description="Helical" evidence="14">
    <location>
        <begin position="25"/>
        <end position="49"/>
    </location>
</feature>
<gene>
    <name evidence="16" type="ORF">SPARVUS_LOCUS14266114</name>
</gene>
<keyword evidence="4 13" id="KW-0812">Transmembrane</keyword>
<name>A0ABN9GJB4_9NEOB</name>
<dbReference type="Proteomes" id="UP001162483">
    <property type="component" value="Unassembled WGS sequence"/>
</dbReference>
<evidence type="ECO:0000256" key="1">
    <source>
        <dbReference type="ARBA" id="ARBA00004651"/>
    </source>
</evidence>
<protein>
    <recommendedName>
        <fullName evidence="14">Olfactory receptor</fullName>
    </recommendedName>
</protein>
<evidence type="ECO:0000313" key="16">
    <source>
        <dbReference type="EMBL" id="CAI9609551.1"/>
    </source>
</evidence>
<evidence type="ECO:0000256" key="9">
    <source>
        <dbReference type="ARBA" id="ARBA00023157"/>
    </source>
</evidence>
<dbReference type="InterPro" id="IPR050939">
    <property type="entry name" value="Olfactory_GPCR1"/>
</dbReference>
<keyword evidence="12 13" id="KW-0807">Transducer</keyword>
<dbReference type="PANTHER" id="PTHR24242:SF253">
    <property type="entry name" value="OLFACTORY RECEPTOR-RELATED"/>
    <property type="match status" value="1"/>
</dbReference>
<keyword evidence="11" id="KW-0325">Glycoprotein</keyword>
<feature type="transmembrane region" description="Helical" evidence="14">
    <location>
        <begin position="238"/>
        <end position="262"/>
    </location>
</feature>
<feature type="transmembrane region" description="Helical" evidence="14">
    <location>
        <begin position="100"/>
        <end position="121"/>
    </location>
</feature>
<evidence type="ECO:0000256" key="5">
    <source>
        <dbReference type="ARBA" id="ARBA00022725"/>
    </source>
</evidence>
<feature type="transmembrane region" description="Helical" evidence="14">
    <location>
        <begin position="61"/>
        <end position="80"/>
    </location>
</feature>
<keyword evidence="10 13" id="KW-0675">Receptor</keyword>
<evidence type="ECO:0000256" key="14">
    <source>
        <dbReference type="RuleBase" id="RU363047"/>
    </source>
</evidence>
<keyword evidence="8 14" id="KW-0472">Membrane</keyword>
<dbReference type="Pfam" id="PF13853">
    <property type="entry name" value="7tm_4"/>
    <property type="match status" value="1"/>
</dbReference>
<dbReference type="PANTHER" id="PTHR24242">
    <property type="entry name" value="G-PROTEIN COUPLED RECEPTOR"/>
    <property type="match status" value="1"/>
</dbReference>
<keyword evidence="3 14" id="KW-0716">Sensory transduction</keyword>
<keyword evidence="5 14" id="KW-0552">Olfaction</keyword>
<evidence type="ECO:0000256" key="8">
    <source>
        <dbReference type="ARBA" id="ARBA00023136"/>
    </source>
</evidence>
<comment type="similarity">
    <text evidence="13">Belongs to the G-protein coupled receptor 1 family.</text>
</comment>
<evidence type="ECO:0000256" key="4">
    <source>
        <dbReference type="ARBA" id="ARBA00022692"/>
    </source>
</evidence>
<keyword evidence="2 14" id="KW-1003">Cell membrane</keyword>
<evidence type="ECO:0000256" key="10">
    <source>
        <dbReference type="ARBA" id="ARBA00023170"/>
    </source>
</evidence>
<feature type="transmembrane region" description="Helical" evidence="14">
    <location>
        <begin position="202"/>
        <end position="226"/>
    </location>
</feature>
<evidence type="ECO:0000313" key="17">
    <source>
        <dbReference type="Proteomes" id="UP001162483"/>
    </source>
</evidence>
<evidence type="ECO:0000256" key="7">
    <source>
        <dbReference type="ARBA" id="ARBA00023040"/>
    </source>
</evidence>
<dbReference type="PROSITE" id="PS00237">
    <property type="entry name" value="G_PROTEIN_RECEP_F1_1"/>
    <property type="match status" value="1"/>
</dbReference>
<evidence type="ECO:0000256" key="6">
    <source>
        <dbReference type="ARBA" id="ARBA00022989"/>
    </source>
</evidence>
<evidence type="ECO:0000256" key="2">
    <source>
        <dbReference type="ARBA" id="ARBA00022475"/>
    </source>
</evidence>
<evidence type="ECO:0000256" key="11">
    <source>
        <dbReference type="ARBA" id="ARBA00023180"/>
    </source>
</evidence>